<accession>A0ABS8YJD3</accession>
<protein>
    <submittedName>
        <fullName evidence="2">Uncharacterized protein</fullName>
    </submittedName>
</protein>
<evidence type="ECO:0000256" key="1">
    <source>
        <dbReference type="SAM" id="Phobius"/>
    </source>
</evidence>
<keyword evidence="1" id="KW-1133">Transmembrane helix</keyword>
<keyword evidence="1" id="KW-0812">Transmembrane</keyword>
<dbReference type="EMBL" id="JAJNBZ010000016">
    <property type="protein sequence ID" value="MCE5171282.1"/>
    <property type="molecule type" value="Genomic_DNA"/>
</dbReference>
<evidence type="ECO:0000313" key="3">
    <source>
        <dbReference type="Proteomes" id="UP001199916"/>
    </source>
</evidence>
<dbReference type="RefSeq" id="WP_233697804.1">
    <property type="nucleotide sequence ID" value="NZ_JAJNBZ010000016.1"/>
</dbReference>
<keyword evidence="3" id="KW-1185">Reference proteome</keyword>
<sequence length="101" mass="11986">MMNKFMNSASVGRRRWKHVVYIALVLAMLLVVLPTISLKEGLTPAVWFGIVWAAFALLVIAAHLHRLLRVDEETERRLKHIKREKVRRWKVRLTQRTERMK</sequence>
<comment type="caution">
    <text evidence="2">The sequence shown here is derived from an EMBL/GenBank/DDBJ whole genome shotgun (WGS) entry which is preliminary data.</text>
</comment>
<organism evidence="2 3">
    <name type="scientific">Paenibacillus profundus</name>
    <dbReference type="NCBI Taxonomy" id="1173085"/>
    <lineage>
        <taxon>Bacteria</taxon>
        <taxon>Bacillati</taxon>
        <taxon>Bacillota</taxon>
        <taxon>Bacilli</taxon>
        <taxon>Bacillales</taxon>
        <taxon>Paenibacillaceae</taxon>
        <taxon>Paenibacillus</taxon>
    </lineage>
</organism>
<gene>
    <name evidence="2" type="ORF">LQV63_18440</name>
</gene>
<name>A0ABS8YJD3_9BACL</name>
<keyword evidence="1" id="KW-0472">Membrane</keyword>
<dbReference type="Proteomes" id="UP001199916">
    <property type="component" value="Unassembled WGS sequence"/>
</dbReference>
<proteinExistence type="predicted"/>
<evidence type="ECO:0000313" key="2">
    <source>
        <dbReference type="EMBL" id="MCE5171282.1"/>
    </source>
</evidence>
<reference evidence="2 3" key="1">
    <citation type="submission" date="2021-11" db="EMBL/GenBank/DDBJ databases">
        <title>Draft genome sequence of Paenibacillus profundus YoMME, a new Gram-positive bacteria with exoelectrogenic properties.</title>
        <authorList>
            <person name="Hubenova Y."/>
            <person name="Hubenova E."/>
            <person name="Manasiev Y."/>
            <person name="Peykov S."/>
            <person name="Mitov M."/>
        </authorList>
    </citation>
    <scope>NUCLEOTIDE SEQUENCE [LARGE SCALE GENOMIC DNA]</scope>
    <source>
        <strain evidence="2 3">YoMME</strain>
    </source>
</reference>
<feature type="transmembrane region" description="Helical" evidence="1">
    <location>
        <begin position="47"/>
        <end position="68"/>
    </location>
</feature>